<dbReference type="AlphaFoldDB" id="A0A8H4UDZ7"/>
<organism evidence="4 5">
    <name type="scientific">Fusarium zealandicum</name>
    <dbReference type="NCBI Taxonomy" id="1053134"/>
    <lineage>
        <taxon>Eukaryota</taxon>
        <taxon>Fungi</taxon>
        <taxon>Dikarya</taxon>
        <taxon>Ascomycota</taxon>
        <taxon>Pezizomycotina</taxon>
        <taxon>Sordariomycetes</taxon>
        <taxon>Hypocreomycetidae</taxon>
        <taxon>Hypocreales</taxon>
        <taxon>Nectriaceae</taxon>
        <taxon>Fusarium</taxon>
        <taxon>Fusarium staphyleae species complex</taxon>
    </lineage>
</organism>
<keyword evidence="5" id="KW-1185">Reference proteome</keyword>
<feature type="compositionally biased region" description="Low complexity" evidence="1">
    <location>
        <begin position="129"/>
        <end position="141"/>
    </location>
</feature>
<sequence>MHLPWVMLILLSTVVAQTCYFPSGRKADKKYKPCGSGSTTYSICCAIDQGERCLTNGLCSWPNHYDYRAACTDKDWSGCQDVCPGKSNNTWIRVKECASNEYCCNGVSDKDCCPNKSGRFSLESPRVKSSSASNESSSSTPVGAIAGGVVGGVAGLSIVLGAVWWFLRRRRRASSIPVSTLEAKGTGGKPSDDLPSLQRGTYEADAGPGSVLVESDARPIAPRVVHELHA</sequence>
<dbReference type="EMBL" id="JABEYC010000789">
    <property type="protein sequence ID" value="KAF4974213.1"/>
    <property type="molecule type" value="Genomic_DNA"/>
</dbReference>
<dbReference type="Proteomes" id="UP000635477">
    <property type="component" value="Unassembled WGS sequence"/>
</dbReference>
<feature type="region of interest" description="Disordered" evidence="1">
    <location>
        <begin position="122"/>
        <end position="141"/>
    </location>
</feature>
<evidence type="ECO:0000256" key="3">
    <source>
        <dbReference type="SAM" id="SignalP"/>
    </source>
</evidence>
<accession>A0A8H4UDZ7</accession>
<evidence type="ECO:0000256" key="1">
    <source>
        <dbReference type="SAM" id="MobiDB-lite"/>
    </source>
</evidence>
<evidence type="ECO:0000313" key="4">
    <source>
        <dbReference type="EMBL" id="KAF4974213.1"/>
    </source>
</evidence>
<feature type="region of interest" description="Disordered" evidence="1">
    <location>
        <begin position="177"/>
        <end position="216"/>
    </location>
</feature>
<evidence type="ECO:0000313" key="5">
    <source>
        <dbReference type="Proteomes" id="UP000635477"/>
    </source>
</evidence>
<name>A0A8H4UDZ7_9HYPO</name>
<evidence type="ECO:0000256" key="2">
    <source>
        <dbReference type="SAM" id="Phobius"/>
    </source>
</evidence>
<keyword evidence="2" id="KW-0472">Membrane</keyword>
<gene>
    <name evidence="4" type="ORF">FZEAL_8851</name>
</gene>
<comment type="caution">
    <text evidence="4">The sequence shown here is derived from an EMBL/GenBank/DDBJ whole genome shotgun (WGS) entry which is preliminary data.</text>
</comment>
<keyword evidence="2" id="KW-0812">Transmembrane</keyword>
<feature type="chain" id="PRO_5034873650" evidence="3">
    <location>
        <begin position="17"/>
        <end position="230"/>
    </location>
</feature>
<keyword evidence="2" id="KW-1133">Transmembrane helix</keyword>
<reference evidence="4" key="2">
    <citation type="submission" date="2020-05" db="EMBL/GenBank/DDBJ databases">
        <authorList>
            <person name="Kim H.-S."/>
            <person name="Proctor R.H."/>
            <person name="Brown D.W."/>
        </authorList>
    </citation>
    <scope>NUCLEOTIDE SEQUENCE</scope>
    <source>
        <strain evidence="4">NRRL 22465</strain>
    </source>
</reference>
<feature type="signal peptide" evidence="3">
    <location>
        <begin position="1"/>
        <end position="16"/>
    </location>
</feature>
<proteinExistence type="predicted"/>
<feature type="transmembrane region" description="Helical" evidence="2">
    <location>
        <begin position="142"/>
        <end position="167"/>
    </location>
</feature>
<dbReference type="OrthoDB" id="5215637at2759"/>
<reference evidence="4" key="1">
    <citation type="journal article" date="2020" name="BMC Genomics">
        <title>Correction to: Identification and distribution of gene clusters required for synthesis of sphingolipid metabolism inhibitors in diverse species of the filamentous fungus Fusarium.</title>
        <authorList>
            <person name="Kim H.S."/>
            <person name="Lohmar J.M."/>
            <person name="Busman M."/>
            <person name="Brown D.W."/>
            <person name="Naumann T.A."/>
            <person name="Divon H.H."/>
            <person name="Lysoe E."/>
            <person name="Uhlig S."/>
            <person name="Proctor R.H."/>
        </authorList>
    </citation>
    <scope>NUCLEOTIDE SEQUENCE</scope>
    <source>
        <strain evidence="4">NRRL 22465</strain>
    </source>
</reference>
<protein>
    <submittedName>
        <fullName evidence="4">Uncharacterized protein</fullName>
    </submittedName>
</protein>
<keyword evidence="3" id="KW-0732">Signal</keyword>